<dbReference type="EMBL" id="WUUT01000003">
    <property type="protein sequence ID" value="MXR51739.1"/>
    <property type="molecule type" value="Genomic_DNA"/>
</dbReference>
<accession>A0A6B0TEX7</accession>
<gene>
    <name evidence="1" type="ORF">GRX03_09000</name>
</gene>
<dbReference type="OrthoDB" id="7926at2157"/>
<organism evidence="1 2">
    <name type="scientific">Halovenus carboxidivorans</name>
    <dbReference type="NCBI Taxonomy" id="2692199"/>
    <lineage>
        <taxon>Archaea</taxon>
        <taxon>Methanobacteriati</taxon>
        <taxon>Methanobacteriota</taxon>
        <taxon>Stenosarchaea group</taxon>
        <taxon>Halobacteria</taxon>
        <taxon>Halobacteriales</taxon>
        <taxon>Haloarculaceae</taxon>
        <taxon>Halovenus</taxon>
    </lineage>
</organism>
<name>A0A6B0TEX7_9EURY</name>
<keyword evidence="2" id="KW-1185">Reference proteome</keyword>
<comment type="caution">
    <text evidence="1">The sequence shown here is derived from an EMBL/GenBank/DDBJ whole genome shotgun (WGS) entry which is preliminary data.</text>
</comment>
<sequence length="51" mass="5569">MEWTRTQAPSQINSCDCGGDSVEELADGLVRRYRCAECHSGLGDVTMGHEP</sequence>
<dbReference type="Proteomes" id="UP000466535">
    <property type="component" value="Unassembled WGS sequence"/>
</dbReference>
<evidence type="ECO:0000313" key="1">
    <source>
        <dbReference type="EMBL" id="MXR51739.1"/>
    </source>
</evidence>
<protein>
    <submittedName>
        <fullName evidence="1">Uncharacterized protein</fullName>
    </submittedName>
</protein>
<evidence type="ECO:0000313" key="2">
    <source>
        <dbReference type="Proteomes" id="UP000466535"/>
    </source>
</evidence>
<proteinExistence type="predicted"/>
<dbReference type="AlphaFoldDB" id="A0A6B0TEX7"/>
<reference evidence="1 2" key="1">
    <citation type="submission" date="2019-12" db="EMBL/GenBank/DDBJ databases">
        <title>Isolation and characterization of three novel carbon monoxide-oxidizing members of Halobacteria from salione crusts and soils.</title>
        <authorList>
            <person name="Myers M.R."/>
            <person name="King G.M."/>
        </authorList>
    </citation>
    <scope>NUCLEOTIDE SEQUENCE [LARGE SCALE GENOMIC DNA]</scope>
    <source>
        <strain evidence="1 2">WSH3</strain>
    </source>
</reference>
<dbReference type="RefSeq" id="WP_159763875.1">
    <property type="nucleotide sequence ID" value="NZ_WUUT01000003.1"/>
</dbReference>